<reference evidence="2 3" key="1">
    <citation type="submission" date="2018-05" db="EMBL/GenBank/DDBJ databases">
        <title>Nocardioides silvaticus genome.</title>
        <authorList>
            <person name="Li C."/>
            <person name="Wang G."/>
        </authorList>
    </citation>
    <scope>NUCLEOTIDE SEQUENCE [LARGE SCALE GENOMIC DNA]</scope>
    <source>
        <strain evidence="2 3">CCTCC AB 2018079</strain>
    </source>
</reference>
<dbReference type="InterPro" id="IPR016181">
    <property type="entry name" value="Acyl_CoA_acyltransferase"/>
</dbReference>
<sequence length="197" mass="21562">MVVDPAARRPAWRPGALTDVTVDLRPMTRADLPDLLRWLLAPHVARWFPSAKPWTSEVVERRYGPRIDGSTPERMFVVTVEGEPVGFVQDYRIGDHPEFALLTAQPDAIGVDYAIGVPEQLGRGVGLAMLRLWFGLARAGYPGASTYFAAPDHRNVASRRLLLAAGFVEGLWFDEPQADGTTATMVGHTLDVTAVLG</sequence>
<dbReference type="CDD" id="cd04301">
    <property type="entry name" value="NAT_SF"/>
    <property type="match status" value="1"/>
</dbReference>
<accession>A0A316TEJ4</accession>
<feature type="domain" description="N-acetyltransferase" evidence="1">
    <location>
        <begin position="22"/>
        <end position="191"/>
    </location>
</feature>
<dbReference type="PROSITE" id="PS51186">
    <property type="entry name" value="GNAT"/>
    <property type="match status" value="1"/>
</dbReference>
<dbReference type="InterPro" id="IPR000182">
    <property type="entry name" value="GNAT_dom"/>
</dbReference>
<dbReference type="AlphaFoldDB" id="A0A316TEJ4"/>
<dbReference type="SUPFAM" id="SSF55729">
    <property type="entry name" value="Acyl-CoA N-acyltransferases (Nat)"/>
    <property type="match status" value="1"/>
</dbReference>
<proteinExistence type="predicted"/>
<evidence type="ECO:0000313" key="3">
    <source>
        <dbReference type="Proteomes" id="UP000245507"/>
    </source>
</evidence>
<keyword evidence="2" id="KW-0808">Transferase</keyword>
<comment type="caution">
    <text evidence="2">The sequence shown here is derived from an EMBL/GenBank/DDBJ whole genome shotgun (WGS) entry which is preliminary data.</text>
</comment>
<dbReference type="Pfam" id="PF13523">
    <property type="entry name" value="Acetyltransf_8"/>
    <property type="match status" value="1"/>
</dbReference>
<dbReference type="Proteomes" id="UP000245507">
    <property type="component" value="Unassembled WGS sequence"/>
</dbReference>
<name>A0A316TEJ4_9ACTN</name>
<evidence type="ECO:0000313" key="2">
    <source>
        <dbReference type="EMBL" id="PWN02860.1"/>
    </source>
</evidence>
<gene>
    <name evidence="2" type="ORF">DJ010_10685</name>
</gene>
<dbReference type="EMBL" id="QGDD01000004">
    <property type="protein sequence ID" value="PWN02860.1"/>
    <property type="molecule type" value="Genomic_DNA"/>
</dbReference>
<organism evidence="2 3">
    <name type="scientific">Nocardioides silvaticus</name>
    <dbReference type="NCBI Taxonomy" id="2201891"/>
    <lineage>
        <taxon>Bacteria</taxon>
        <taxon>Bacillati</taxon>
        <taxon>Actinomycetota</taxon>
        <taxon>Actinomycetes</taxon>
        <taxon>Propionibacteriales</taxon>
        <taxon>Nocardioidaceae</taxon>
        <taxon>Nocardioides</taxon>
    </lineage>
</organism>
<dbReference type="GO" id="GO:0016747">
    <property type="term" value="F:acyltransferase activity, transferring groups other than amino-acyl groups"/>
    <property type="evidence" value="ECO:0007669"/>
    <property type="project" value="InterPro"/>
</dbReference>
<dbReference type="Gene3D" id="3.40.630.30">
    <property type="match status" value="1"/>
</dbReference>
<protein>
    <submittedName>
        <fullName evidence="2">N-acetyltransferase</fullName>
    </submittedName>
</protein>
<evidence type="ECO:0000259" key="1">
    <source>
        <dbReference type="PROSITE" id="PS51186"/>
    </source>
</evidence>
<keyword evidence="3" id="KW-1185">Reference proteome</keyword>